<dbReference type="GO" id="GO:0003697">
    <property type="term" value="F:single-stranded DNA binding"/>
    <property type="evidence" value="ECO:0007669"/>
    <property type="project" value="InterPro"/>
</dbReference>
<comment type="caution">
    <text evidence="4">The sequence shown here is derived from an EMBL/GenBank/DDBJ whole genome shotgun (WGS) entry which is preliminary data.</text>
</comment>
<dbReference type="EMBL" id="JAWPFE010000014">
    <property type="protein sequence ID" value="MDW2892839.1"/>
    <property type="molecule type" value="Genomic_DNA"/>
</dbReference>
<dbReference type="PROSITE" id="PS50935">
    <property type="entry name" value="SSB"/>
    <property type="match status" value="1"/>
</dbReference>
<dbReference type="RefSeq" id="WP_318053046.1">
    <property type="nucleotide sequence ID" value="NZ_JAWPFE010000014.1"/>
</dbReference>
<evidence type="ECO:0000256" key="2">
    <source>
        <dbReference type="PROSITE-ProRule" id="PRU00252"/>
    </source>
</evidence>
<protein>
    <submittedName>
        <fullName evidence="4">Single-stranded DNA-binding protein</fullName>
    </submittedName>
</protein>
<accession>A0AAJ2UCS6</accession>
<dbReference type="Pfam" id="PF00436">
    <property type="entry name" value="SSB"/>
    <property type="match status" value="1"/>
</dbReference>
<dbReference type="EMBL" id="JAWPFF010000012">
    <property type="protein sequence ID" value="MDW2908592.1"/>
    <property type="molecule type" value="Genomic_DNA"/>
</dbReference>
<keyword evidence="6" id="KW-1185">Reference proteome</keyword>
<evidence type="ECO:0000313" key="6">
    <source>
        <dbReference type="Proteomes" id="UP001275471"/>
    </source>
</evidence>
<name>A0AAJ2UCS6_9BACT</name>
<organism evidence="4 7">
    <name type="scientific">Mesomycoplasma ovipneumoniae</name>
    <dbReference type="NCBI Taxonomy" id="29562"/>
    <lineage>
        <taxon>Bacteria</taxon>
        <taxon>Bacillati</taxon>
        <taxon>Mycoplasmatota</taxon>
        <taxon>Mycoplasmoidales</taxon>
        <taxon>Metamycoplasmataceae</taxon>
        <taxon>Mesomycoplasma</taxon>
    </lineage>
</organism>
<reference evidence="4 6" key="1">
    <citation type="submission" date="2023-10" db="EMBL/GenBank/DDBJ databases">
        <title>Genome sequences of Mycoplasma ovipneumoniae isolated from goats.</title>
        <authorList>
            <person name="Spergser J."/>
        </authorList>
    </citation>
    <scope>NUCLEOTIDE SEQUENCE</scope>
    <source>
        <strain evidence="5 6">1N</strain>
        <strain evidence="4">5N</strain>
    </source>
</reference>
<dbReference type="Proteomes" id="UP001275471">
    <property type="component" value="Unassembled WGS sequence"/>
</dbReference>
<keyword evidence="1 2" id="KW-0238">DNA-binding</keyword>
<dbReference type="Proteomes" id="UP001281777">
    <property type="component" value="Unassembled WGS sequence"/>
</dbReference>
<gene>
    <name evidence="5" type="ORF">R7V75_02535</name>
    <name evidence="4" type="ORF">R7W54_02530</name>
</gene>
<evidence type="ECO:0000313" key="7">
    <source>
        <dbReference type="Proteomes" id="UP001281777"/>
    </source>
</evidence>
<evidence type="ECO:0000256" key="1">
    <source>
        <dbReference type="ARBA" id="ARBA00023125"/>
    </source>
</evidence>
<dbReference type="InterPro" id="IPR000424">
    <property type="entry name" value="Primosome_PriB/ssb"/>
</dbReference>
<evidence type="ECO:0000313" key="5">
    <source>
        <dbReference type="EMBL" id="MDW2908592.1"/>
    </source>
</evidence>
<dbReference type="Gene3D" id="2.40.50.140">
    <property type="entry name" value="Nucleic acid-binding proteins"/>
    <property type="match status" value="1"/>
</dbReference>
<evidence type="ECO:0000256" key="3">
    <source>
        <dbReference type="SAM" id="MobiDB-lite"/>
    </source>
</evidence>
<dbReference type="InterPro" id="IPR012340">
    <property type="entry name" value="NA-bd_OB-fold"/>
</dbReference>
<proteinExistence type="predicted"/>
<evidence type="ECO:0000313" key="4">
    <source>
        <dbReference type="EMBL" id="MDW2892839.1"/>
    </source>
</evidence>
<dbReference type="AlphaFoldDB" id="A0AAJ2UCS6"/>
<feature type="compositionally biased region" description="Basic and acidic residues" evidence="3">
    <location>
        <begin position="107"/>
        <end position="122"/>
    </location>
</feature>
<sequence length="122" mass="13950">MLNKVLVVGQVVSVPFLSQTNNSSLNFVRFKIEVKNKNSQKPTSFYLIGFGSKTKITSEISIGDLIFVQGPVSLSSFQNPQNEKIFYLEIKIEDYQIISKNHSKPNHSLDLKNNEKFPHEYK</sequence>
<feature type="region of interest" description="Disordered" evidence="3">
    <location>
        <begin position="102"/>
        <end position="122"/>
    </location>
</feature>
<dbReference type="SUPFAM" id="SSF50249">
    <property type="entry name" value="Nucleic acid-binding proteins"/>
    <property type="match status" value="1"/>
</dbReference>